<protein>
    <submittedName>
        <fullName evidence="1">Uncharacterized protein</fullName>
    </submittedName>
</protein>
<sequence>MCTKELNVKGEFGHGGGDGRISVKEVVAGKVKFESAFKHVKAGKRIKILVEGPS</sequence>
<keyword evidence="2" id="KW-1185">Reference proteome</keyword>
<dbReference type="OrthoDB" id="3941538at2759"/>
<reference evidence="1 2" key="1">
    <citation type="journal article" date="2016" name="Nat. Commun.">
        <title>Ectomycorrhizal ecology is imprinted in the genome of the dominant symbiotic fungus Cenococcum geophilum.</title>
        <authorList>
            <consortium name="DOE Joint Genome Institute"/>
            <person name="Peter M."/>
            <person name="Kohler A."/>
            <person name="Ohm R.A."/>
            <person name="Kuo A."/>
            <person name="Krutzmann J."/>
            <person name="Morin E."/>
            <person name="Arend M."/>
            <person name="Barry K.W."/>
            <person name="Binder M."/>
            <person name="Choi C."/>
            <person name="Clum A."/>
            <person name="Copeland A."/>
            <person name="Grisel N."/>
            <person name="Haridas S."/>
            <person name="Kipfer T."/>
            <person name="LaButti K."/>
            <person name="Lindquist E."/>
            <person name="Lipzen A."/>
            <person name="Maire R."/>
            <person name="Meier B."/>
            <person name="Mihaltcheva S."/>
            <person name="Molinier V."/>
            <person name="Murat C."/>
            <person name="Poggeler S."/>
            <person name="Quandt C.A."/>
            <person name="Sperisen C."/>
            <person name="Tritt A."/>
            <person name="Tisserant E."/>
            <person name="Crous P.W."/>
            <person name="Henrissat B."/>
            <person name="Nehls U."/>
            <person name="Egli S."/>
            <person name="Spatafora J.W."/>
            <person name="Grigoriev I.V."/>
            <person name="Martin F.M."/>
        </authorList>
    </citation>
    <scope>NUCLEOTIDE SEQUENCE [LARGE SCALE GENOMIC DNA]</scope>
    <source>
        <strain evidence="1 2">CBS 459.81</strain>
    </source>
</reference>
<name>A0A8E2E9H2_9PEZI</name>
<dbReference type="AlphaFoldDB" id="A0A8E2E9H2"/>
<evidence type="ECO:0000313" key="1">
    <source>
        <dbReference type="EMBL" id="OCK79906.1"/>
    </source>
</evidence>
<accession>A0A8E2E9H2</accession>
<dbReference type="Proteomes" id="UP000250266">
    <property type="component" value="Unassembled WGS sequence"/>
</dbReference>
<organism evidence="1 2">
    <name type="scientific">Lepidopterella palustris CBS 459.81</name>
    <dbReference type="NCBI Taxonomy" id="1314670"/>
    <lineage>
        <taxon>Eukaryota</taxon>
        <taxon>Fungi</taxon>
        <taxon>Dikarya</taxon>
        <taxon>Ascomycota</taxon>
        <taxon>Pezizomycotina</taxon>
        <taxon>Dothideomycetes</taxon>
        <taxon>Pleosporomycetidae</taxon>
        <taxon>Mytilinidiales</taxon>
        <taxon>Argynnaceae</taxon>
        <taxon>Lepidopterella</taxon>
    </lineage>
</organism>
<feature type="non-terminal residue" evidence="1">
    <location>
        <position position="54"/>
    </location>
</feature>
<dbReference type="EMBL" id="KV744982">
    <property type="protein sequence ID" value="OCK79906.1"/>
    <property type="molecule type" value="Genomic_DNA"/>
</dbReference>
<gene>
    <name evidence="1" type="ORF">K432DRAFT_382646</name>
</gene>
<proteinExistence type="predicted"/>
<evidence type="ECO:0000313" key="2">
    <source>
        <dbReference type="Proteomes" id="UP000250266"/>
    </source>
</evidence>